<dbReference type="CDD" id="cd14798">
    <property type="entry name" value="RX-CC_like"/>
    <property type="match status" value="1"/>
</dbReference>
<dbReference type="InterPro" id="IPR036388">
    <property type="entry name" value="WH-like_DNA-bd_sf"/>
</dbReference>
<dbReference type="InterPro" id="IPR041118">
    <property type="entry name" value="Rx_N"/>
</dbReference>
<comment type="caution">
    <text evidence="9">The sequence shown here is derived from an EMBL/GenBank/DDBJ whole genome shotgun (WGS) entry which is preliminary data.</text>
</comment>
<dbReference type="EMBL" id="JAMFTS010000005">
    <property type="protein sequence ID" value="KAJ4749661.1"/>
    <property type="molecule type" value="Genomic_DNA"/>
</dbReference>
<feature type="domain" description="NB-ARC" evidence="6">
    <location>
        <begin position="174"/>
        <end position="333"/>
    </location>
</feature>
<gene>
    <name evidence="9" type="ORF">LUZ62_084066</name>
</gene>
<dbReference type="CDD" id="cd00009">
    <property type="entry name" value="AAA"/>
    <property type="match status" value="1"/>
</dbReference>
<keyword evidence="2" id="KW-0433">Leucine-rich repeat</keyword>
<keyword evidence="5" id="KW-0611">Plant defense</keyword>
<dbReference type="PANTHER" id="PTHR23155">
    <property type="entry name" value="DISEASE RESISTANCE PROTEIN RP"/>
    <property type="match status" value="1"/>
</dbReference>
<dbReference type="Gene3D" id="1.10.10.10">
    <property type="entry name" value="Winged helix-like DNA-binding domain superfamily/Winged helix DNA-binding domain"/>
    <property type="match status" value="1"/>
</dbReference>
<dbReference type="GO" id="GO:0042742">
    <property type="term" value="P:defense response to bacterium"/>
    <property type="evidence" value="ECO:0007669"/>
    <property type="project" value="UniProtKB-ARBA"/>
</dbReference>
<dbReference type="Gene3D" id="1.10.8.430">
    <property type="entry name" value="Helical domain of apoptotic protease-activating factors"/>
    <property type="match status" value="1"/>
</dbReference>
<dbReference type="PANTHER" id="PTHR23155:SF1185">
    <property type="entry name" value="DISEASE RESISTANCE RPP8-LIKE PROTEIN 3-RELATED"/>
    <property type="match status" value="1"/>
</dbReference>
<comment type="similarity">
    <text evidence="1">Belongs to the disease resistance NB-LRR family.</text>
</comment>
<dbReference type="FunFam" id="3.40.50.300:FF:001091">
    <property type="entry name" value="Probable disease resistance protein At1g61300"/>
    <property type="match status" value="1"/>
</dbReference>
<evidence type="ECO:0000256" key="2">
    <source>
        <dbReference type="ARBA" id="ARBA00022614"/>
    </source>
</evidence>
<dbReference type="SUPFAM" id="SSF52540">
    <property type="entry name" value="P-loop containing nucleoside triphosphate hydrolases"/>
    <property type="match status" value="1"/>
</dbReference>
<dbReference type="Gene3D" id="1.20.5.4130">
    <property type="match status" value="1"/>
</dbReference>
<evidence type="ECO:0000259" key="8">
    <source>
        <dbReference type="Pfam" id="PF23559"/>
    </source>
</evidence>
<dbReference type="InterPro" id="IPR002182">
    <property type="entry name" value="NB-ARC"/>
</dbReference>
<keyword evidence="10" id="KW-1185">Reference proteome</keyword>
<name>A0AAV8C2E7_9POAL</name>
<dbReference type="AlphaFoldDB" id="A0AAV8C2E7"/>
<evidence type="ECO:0000259" key="7">
    <source>
        <dbReference type="Pfam" id="PF18052"/>
    </source>
</evidence>
<proteinExistence type="inferred from homology"/>
<evidence type="ECO:0000313" key="10">
    <source>
        <dbReference type="Proteomes" id="UP001140206"/>
    </source>
</evidence>
<dbReference type="Pfam" id="PF18052">
    <property type="entry name" value="Rx_N"/>
    <property type="match status" value="1"/>
</dbReference>
<dbReference type="PRINTS" id="PR00364">
    <property type="entry name" value="DISEASERSIST"/>
</dbReference>
<dbReference type="InterPro" id="IPR058922">
    <property type="entry name" value="WHD_DRP"/>
</dbReference>
<dbReference type="FunFam" id="1.10.10.10:FF:000322">
    <property type="entry name" value="Probable disease resistance protein At1g63360"/>
    <property type="match status" value="1"/>
</dbReference>
<accession>A0AAV8C2E7</accession>
<keyword evidence="4" id="KW-0547">Nucleotide-binding</keyword>
<dbReference type="GO" id="GO:0043531">
    <property type="term" value="F:ADP binding"/>
    <property type="evidence" value="ECO:0007669"/>
    <property type="project" value="InterPro"/>
</dbReference>
<dbReference type="InterPro" id="IPR027417">
    <property type="entry name" value="P-loop_NTPase"/>
</dbReference>
<evidence type="ECO:0000256" key="5">
    <source>
        <dbReference type="ARBA" id="ARBA00022821"/>
    </source>
</evidence>
<dbReference type="InterPro" id="IPR038005">
    <property type="entry name" value="RX-like_CC"/>
</dbReference>
<evidence type="ECO:0000256" key="1">
    <source>
        <dbReference type="ARBA" id="ARBA00008894"/>
    </source>
</evidence>
<organism evidence="9 10">
    <name type="scientific">Rhynchospora pubera</name>
    <dbReference type="NCBI Taxonomy" id="906938"/>
    <lineage>
        <taxon>Eukaryota</taxon>
        <taxon>Viridiplantae</taxon>
        <taxon>Streptophyta</taxon>
        <taxon>Embryophyta</taxon>
        <taxon>Tracheophyta</taxon>
        <taxon>Spermatophyta</taxon>
        <taxon>Magnoliopsida</taxon>
        <taxon>Liliopsida</taxon>
        <taxon>Poales</taxon>
        <taxon>Cyperaceae</taxon>
        <taxon>Cyperoideae</taxon>
        <taxon>Rhynchosporeae</taxon>
        <taxon>Rhynchospora</taxon>
    </lineage>
</organism>
<dbReference type="Pfam" id="PF23559">
    <property type="entry name" value="WHD_DRP"/>
    <property type="match status" value="1"/>
</dbReference>
<dbReference type="Pfam" id="PF00931">
    <property type="entry name" value="NB-ARC"/>
    <property type="match status" value="1"/>
</dbReference>
<evidence type="ECO:0000256" key="3">
    <source>
        <dbReference type="ARBA" id="ARBA00022737"/>
    </source>
</evidence>
<dbReference type="Proteomes" id="UP001140206">
    <property type="component" value="Chromosome 5"/>
</dbReference>
<sequence length="561" mass="64668">MESLVNFVVGKLGDMIVKEVQFLGGVGHQVEWVQTELKRIQCCLIDADTKRRKGDERAENWLNELRDVAYRIEDAIDTFYVEIEDNHQEHSSGFLHKFRKLCHKPMKVPGLHNLGKELDKIRDVLDGISKSRVDYGIEALPQDTKRVRSQTDELPMRAKAYLDVDETKIVGLDADKDNILNLLLNSVETPRLAVITIVGPGGLGKTTLARMVYERAKANFDYHIMLSVSEQYNLADVVRRMLNEPPQQVDLESIMPKLKSYLHGKRYLIILDDVWEVSLWEDLQFALPNNENGSRVMITSRSIDVAPVDPKIPPYKLNFLNDKDSLTLLLKTALSCQEFDKKCPNELLELADALAKKCKGLPLALNVLGGILSKKDPTYHAWKDVLNTMDWYSKKGENCMNILAMSYEDMPYYLKSCFLHLVCFPEDYEIEYYCLIRMWVAESIIPQNNKKTMEETAEDCLQQLIQRNMVQLSYNSSKICRVHDLLRDLAIHEAEKINFVTIFRNPQDVNHPHRVARRVSFQSFGDEVIKHIGPKTRSLLYFKVTKRLVKQRKKVYGSRSS</sequence>
<evidence type="ECO:0000259" key="6">
    <source>
        <dbReference type="Pfam" id="PF00931"/>
    </source>
</evidence>
<reference evidence="9" key="1">
    <citation type="submission" date="2022-08" db="EMBL/GenBank/DDBJ databases">
        <authorList>
            <person name="Marques A."/>
        </authorList>
    </citation>
    <scope>NUCLEOTIDE SEQUENCE</scope>
    <source>
        <strain evidence="9">RhyPub2mFocal</strain>
        <tissue evidence="9">Leaves</tissue>
    </source>
</reference>
<dbReference type="Gene3D" id="3.40.50.300">
    <property type="entry name" value="P-loop containing nucleotide triphosphate hydrolases"/>
    <property type="match status" value="1"/>
</dbReference>
<protein>
    <submittedName>
        <fullName evidence="9">Disease resistance family protein</fullName>
    </submittedName>
</protein>
<dbReference type="GO" id="GO:0002758">
    <property type="term" value="P:innate immune response-activating signaling pathway"/>
    <property type="evidence" value="ECO:0007669"/>
    <property type="project" value="UniProtKB-ARBA"/>
</dbReference>
<feature type="domain" description="Disease resistance N-terminal" evidence="7">
    <location>
        <begin position="5"/>
        <end position="93"/>
    </location>
</feature>
<keyword evidence="3" id="KW-0677">Repeat</keyword>
<feature type="domain" description="Disease resistance protein winged helix" evidence="8">
    <location>
        <begin position="424"/>
        <end position="490"/>
    </location>
</feature>
<dbReference type="GO" id="GO:0009626">
    <property type="term" value="P:plant-type hypersensitive response"/>
    <property type="evidence" value="ECO:0007669"/>
    <property type="project" value="UniProtKB-ARBA"/>
</dbReference>
<dbReference type="InterPro" id="IPR042197">
    <property type="entry name" value="Apaf_helical"/>
</dbReference>
<evidence type="ECO:0000256" key="4">
    <source>
        <dbReference type="ARBA" id="ARBA00022741"/>
    </source>
</evidence>
<evidence type="ECO:0000313" key="9">
    <source>
        <dbReference type="EMBL" id="KAJ4749661.1"/>
    </source>
</evidence>
<dbReference type="InterPro" id="IPR044974">
    <property type="entry name" value="Disease_R_plants"/>
</dbReference>